<gene>
    <name evidence="2" type="ORF">FVE85_5763</name>
</gene>
<organism evidence="2 3">
    <name type="scientific">Porphyridium purpureum</name>
    <name type="common">Red alga</name>
    <name type="synonym">Porphyridium cruentum</name>
    <dbReference type="NCBI Taxonomy" id="35688"/>
    <lineage>
        <taxon>Eukaryota</taxon>
        <taxon>Rhodophyta</taxon>
        <taxon>Bangiophyceae</taxon>
        <taxon>Porphyridiales</taxon>
        <taxon>Porphyridiaceae</taxon>
        <taxon>Porphyridium</taxon>
    </lineage>
</organism>
<name>A0A5J4Z4N0_PORPP</name>
<reference evidence="3" key="1">
    <citation type="journal article" date="2019" name="Nat. Commun.">
        <title>Expansion of phycobilisome linker gene families in mesophilic red algae.</title>
        <authorList>
            <person name="Lee J."/>
            <person name="Kim D."/>
            <person name="Bhattacharya D."/>
            <person name="Yoon H.S."/>
        </authorList>
    </citation>
    <scope>NUCLEOTIDE SEQUENCE [LARGE SCALE GENOMIC DNA]</scope>
    <source>
        <strain evidence="3">CCMP 1328</strain>
    </source>
</reference>
<protein>
    <submittedName>
        <fullName evidence="2">Uncharacterized protein</fullName>
    </submittedName>
</protein>
<feature type="region of interest" description="Disordered" evidence="1">
    <location>
        <begin position="54"/>
        <end position="81"/>
    </location>
</feature>
<feature type="compositionally biased region" description="Low complexity" evidence="1">
    <location>
        <begin position="61"/>
        <end position="74"/>
    </location>
</feature>
<dbReference type="EMBL" id="VRMN01000001">
    <property type="protein sequence ID" value="KAA8498178.1"/>
    <property type="molecule type" value="Genomic_DNA"/>
</dbReference>
<evidence type="ECO:0000256" key="1">
    <source>
        <dbReference type="SAM" id="MobiDB-lite"/>
    </source>
</evidence>
<keyword evidence="3" id="KW-1185">Reference proteome</keyword>
<accession>A0A5J4Z4N0</accession>
<dbReference type="AlphaFoldDB" id="A0A5J4Z4N0"/>
<comment type="caution">
    <text evidence="2">The sequence shown here is derived from an EMBL/GenBank/DDBJ whole genome shotgun (WGS) entry which is preliminary data.</text>
</comment>
<evidence type="ECO:0000313" key="3">
    <source>
        <dbReference type="Proteomes" id="UP000324585"/>
    </source>
</evidence>
<evidence type="ECO:0000313" key="2">
    <source>
        <dbReference type="EMBL" id="KAA8498178.1"/>
    </source>
</evidence>
<dbReference type="Proteomes" id="UP000324585">
    <property type="component" value="Unassembled WGS sequence"/>
</dbReference>
<proteinExistence type="predicted"/>
<sequence length="223" mass="23819">MCAGDAHATRRDLLRRILLVGISGVAVHPQHARAAVPTLDEYAGGQGSVKRSGGSFLLDQSQKSRPSSTSSSASEKLGTPQTVDELTKTVAGVAKVLDTEARALIRRKAWDDLFALLGSGDCMALLALSKNAMRIELLPHSARAASVAETVNDLRTAIQALKDRAFGNRVVFFNGADRRNVEIIAKDTGYSELNGMDEEVMEALAYLDDAIDLAGLALEALQK</sequence>